<dbReference type="Proteomes" id="UP000436911">
    <property type="component" value="Unassembled WGS sequence"/>
</dbReference>
<dbReference type="AlphaFoldDB" id="A0A368NR47"/>
<gene>
    <name evidence="1" type="ORF">DXT89_08590</name>
    <name evidence="2" type="ORF">GOZ88_18540</name>
</gene>
<dbReference type="EMBL" id="WPHU01000007">
    <property type="protein sequence ID" value="MVA58107.1"/>
    <property type="molecule type" value="Genomic_DNA"/>
</dbReference>
<evidence type="ECO:0000313" key="2">
    <source>
        <dbReference type="EMBL" id="MVA58107.1"/>
    </source>
</evidence>
<dbReference type="Proteomes" id="UP000440716">
    <property type="component" value="Unassembled WGS sequence"/>
</dbReference>
<evidence type="ECO:0000313" key="4">
    <source>
        <dbReference type="Proteomes" id="UP000440716"/>
    </source>
</evidence>
<reference evidence="1 3" key="1">
    <citation type="submission" date="2018-08" db="EMBL/GenBank/DDBJ databases">
        <title>Genome sequencing of Agrobacterium vitis strain ICMP 10754.</title>
        <authorList>
            <person name="Visnovsky S.B."/>
            <person name="Pitman A.R."/>
        </authorList>
    </citation>
    <scope>NUCLEOTIDE SEQUENCE [LARGE SCALE GENOMIC DNA]</scope>
    <source>
        <strain evidence="1 3">ICMP 10754</strain>
    </source>
</reference>
<sequence>MDYLPHPVRILFISAAGYERSAQTKAAIEKNIQLSDPKLARQRSVMARWVQTAEVSGATDEQIADMKGRINVFEMIAEPVLYGDECSIFDVSALLPKLAKNDISAFSLRNLVLPGDETIYIHFGREEALIVNHDQDLYFEGAYVTQVYDEIDDDEVSTFRIALVLSDPEFGALAFDRPIGQTLKRNSDFVRFEVKPTNSVRQGFASLAQNGLAEESQVLTAPLKVYRAAYDLLVRSMIYLGQEGRDLELGYFDGAPERQLRKALNGDDDAASYLLENGFPAVQFVGRNIGPLLDLSEPDWGAESVGFTI</sequence>
<reference evidence="2 4" key="2">
    <citation type="submission" date="2019-12" db="EMBL/GenBank/DDBJ databases">
        <title>Whole-genome sequencing of Allorhizobium vitis.</title>
        <authorList>
            <person name="Gan H.M."/>
            <person name="Szegedi E."/>
            <person name="Burr T."/>
            <person name="Savka M.A."/>
        </authorList>
    </citation>
    <scope>NUCLEOTIDE SEQUENCE [LARGE SCALE GENOMIC DNA]</scope>
    <source>
        <strain evidence="2 4">CG415</strain>
    </source>
</reference>
<accession>A0A368NR47</accession>
<dbReference type="EMBL" id="QUSG01000003">
    <property type="protein sequence ID" value="KAA3529751.1"/>
    <property type="molecule type" value="Genomic_DNA"/>
</dbReference>
<dbReference type="RefSeq" id="WP_060718573.1">
    <property type="nucleotide sequence ID" value="NZ_CP055265.1"/>
</dbReference>
<proteinExistence type="predicted"/>
<comment type="caution">
    <text evidence="2">The sequence shown here is derived from an EMBL/GenBank/DDBJ whole genome shotgun (WGS) entry which is preliminary data.</text>
</comment>
<name>A0A368NR47_AGRVI</name>
<dbReference type="GeneID" id="60683864"/>
<dbReference type="OrthoDB" id="8410567at2"/>
<protein>
    <submittedName>
        <fullName evidence="2">Uncharacterized protein</fullName>
    </submittedName>
</protein>
<evidence type="ECO:0000313" key="3">
    <source>
        <dbReference type="Proteomes" id="UP000436911"/>
    </source>
</evidence>
<evidence type="ECO:0000313" key="1">
    <source>
        <dbReference type="EMBL" id="KAA3529751.1"/>
    </source>
</evidence>
<organism evidence="2 4">
    <name type="scientific">Agrobacterium vitis</name>
    <name type="common">Rhizobium vitis</name>
    <dbReference type="NCBI Taxonomy" id="373"/>
    <lineage>
        <taxon>Bacteria</taxon>
        <taxon>Pseudomonadati</taxon>
        <taxon>Pseudomonadota</taxon>
        <taxon>Alphaproteobacteria</taxon>
        <taxon>Hyphomicrobiales</taxon>
        <taxon>Rhizobiaceae</taxon>
        <taxon>Rhizobium/Agrobacterium group</taxon>
        <taxon>Agrobacterium</taxon>
    </lineage>
</organism>